<feature type="signal peptide" evidence="2">
    <location>
        <begin position="1"/>
        <end position="17"/>
    </location>
</feature>
<keyword evidence="4" id="KW-1185">Reference proteome</keyword>
<protein>
    <recommendedName>
        <fullName evidence="5">Lipoprotein</fullName>
    </recommendedName>
</protein>
<dbReference type="EMBL" id="UGYZ01000002">
    <property type="protein sequence ID" value="SUI99388.1"/>
    <property type="molecule type" value="Genomic_DNA"/>
</dbReference>
<organism evidence="3 4">
    <name type="scientific">Sporosarcina pasteurii</name>
    <name type="common">Bacillus pasteurii</name>
    <dbReference type="NCBI Taxonomy" id="1474"/>
    <lineage>
        <taxon>Bacteria</taxon>
        <taxon>Bacillati</taxon>
        <taxon>Bacillota</taxon>
        <taxon>Bacilli</taxon>
        <taxon>Bacillales</taxon>
        <taxon>Caryophanaceae</taxon>
        <taxon>Sporosarcina</taxon>
    </lineage>
</organism>
<feature type="region of interest" description="Disordered" evidence="1">
    <location>
        <begin position="26"/>
        <end position="48"/>
    </location>
</feature>
<dbReference type="RefSeq" id="WP_115360071.1">
    <property type="nucleotide sequence ID" value="NZ_CP038012.1"/>
</dbReference>
<dbReference type="PROSITE" id="PS51257">
    <property type="entry name" value="PROKAR_LIPOPROTEIN"/>
    <property type="match status" value="1"/>
</dbReference>
<evidence type="ECO:0000313" key="4">
    <source>
        <dbReference type="Proteomes" id="UP000254519"/>
    </source>
</evidence>
<evidence type="ECO:0000256" key="1">
    <source>
        <dbReference type="SAM" id="MobiDB-lite"/>
    </source>
</evidence>
<name>A0A380BD83_SPOPA</name>
<feature type="chain" id="PRO_5038903428" description="Lipoprotein" evidence="2">
    <location>
        <begin position="18"/>
        <end position="193"/>
    </location>
</feature>
<evidence type="ECO:0000313" key="3">
    <source>
        <dbReference type="EMBL" id="SUI99388.1"/>
    </source>
</evidence>
<gene>
    <name evidence="3" type="ORF">NCTC4822_00597</name>
</gene>
<sequence>MRKYLALLTILSILALAACGKTDNPTEKPVVDNAGVEENSNKTNGGEQSLKLQVLKGDKEAGVTLENSPLYNELEKVIQENPDIGADNDFSVYVVDTYGDDEGNSKLVLLGINRLPVAIKNITFTYTLGSKDHEYVWERQPVEMKEETAGILQPNSALPIVLPITEEQVETLRNLEAGNTVMSIDGFVYDEVK</sequence>
<keyword evidence="2" id="KW-0732">Signal</keyword>
<dbReference type="AlphaFoldDB" id="A0A380BD83"/>
<evidence type="ECO:0008006" key="5">
    <source>
        <dbReference type="Google" id="ProtNLM"/>
    </source>
</evidence>
<dbReference type="OrthoDB" id="2451243at2"/>
<evidence type="ECO:0000256" key="2">
    <source>
        <dbReference type="SAM" id="SignalP"/>
    </source>
</evidence>
<dbReference type="Proteomes" id="UP000254519">
    <property type="component" value="Unassembled WGS sequence"/>
</dbReference>
<accession>A0A380BD83</accession>
<reference evidence="3 4" key="1">
    <citation type="submission" date="2018-06" db="EMBL/GenBank/DDBJ databases">
        <authorList>
            <consortium name="Pathogen Informatics"/>
            <person name="Doyle S."/>
        </authorList>
    </citation>
    <scope>NUCLEOTIDE SEQUENCE [LARGE SCALE GENOMIC DNA]</scope>
    <source>
        <strain evidence="4">ATCC 11859 / DSM 33 / NCIB 8841 / NCTC 4822</strain>
    </source>
</reference>
<proteinExistence type="predicted"/>